<keyword evidence="1" id="KW-0472">Membrane</keyword>
<keyword evidence="1" id="KW-1133">Transmembrane helix</keyword>
<sequence>MLKIKRQDVPRAIKRWCCLLGMLLVLIGIAGNLLGDPKTLMYFAFYFIFVFFVIYLMLERVVVLRILIAIINLVTNDKQQGGFDTSAEIFPSMIEDSAIEQLKHHGNDRVWERDGRQVSLLSRHIMLISNPPIIFFIKKANLTVLNKAILYVRHNEITLDLRVVHIYPEETPSALANVNALKEMVALYDQVYPKLRTDFYSIRGAFEPAMIEWISHKYGIKANMM</sequence>
<dbReference type="VEuPathDB" id="FungiDB:AeMF1_020628"/>
<keyword evidence="3" id="KW-1185">Reference proteome</keyword>
<feature type="transmembrane region" description="Helical" evidence="1">
    <location>
        <begin position="40"/>
        <end position="58"/>
    </location>
</feature>
<evidence type="ECO:0000256" key="1">
    <source>
        <dbReference type="SAM" id="Phobius"/>
    </source>
</evidence>
<dbReference type="EMBL" id="VJMJ01000189">
    <property type="protein sequence ID" value="KAF0727764.1"/>
    <property type="molecule type" value="Genomic_DNA"/>
</dbReference>
<feature type="transmembrane region" description="Helical" evidence="1">
    <location>
        <begin position="12"/>
        <end position="34"/>
    </location>
</feature>
<name>A0A6G0WKK0_9STRA</name>
<evidence type="ECO:0000313" key="2">
    <source>
        <dbReference type="EMBL" id="KAF0727764.1"/>
    </source>
</evidence>
<dbReference type="AlphaFoldDB" id="A0A6G0WKK0"/>
<accession>A0A6G0WKK0</accession>
<proteinExistence type="predicted"/>
<evidence type="ECO:0000313" key="3">
    <source>
        <dbReference type="Proteomes" id="UP000481153"/>
    </source>
</evidence>
<protein>
    <submittedName>
        <fullName evidence="2">Uncharacterized protein</fullName>
    </submittedName>
</protein>
<gene>
    <name evidence="2" type="ORF">Ae201684_014278</name>
</gene>
<keyword evidence="1" id="KW-0812">Transmembrane</keyword>
<comment type="caution">
    <text evidence="2">The sequence shown here is derived from an EMBL/GenBank/DDBJ whole genome shotgun (WGS) entry which is preliminary data.</text>
</comment>
<reference evidence="2 3" key="1">
    <citation type="submission" date="2019-07" db="EMBL/GenBank/DDBJ databases">
        <title>Genomics analysis of Aphanomyces spp. identifies a new class of oomycete effector associated with host adaptation.</title>
        <authorList>
            <person name="Gaulin E."/>
        </authorList>
    </citation>
    <scope>NUCLEOTIDE SEQUENCE [LARGE SCALE GENOMIC DNA]</scope>
    <source>
        <strain evidence="2 3">ATCC 201684</strain>
    </source>
</reference>
<dbReference type="Proteomes" id="UP000481153">
    <property type="component" value="Unassembled WGS sequence"/>
</dbReference>
<organism evidence="2 3">
    <name type="scientific">Aphanomyces euteiches</name>
    <dbReference type="NCBI Taxonomy" id="100861"/>
    <lineage>
        <taxon>Eukaryota</taxon>
        <taxon>Sar</taxon>
        <taxon>Stramenopiles</taxon>
        <taxon>Oomycota</taxon>
        <taxon>Saprolegniomycetes</taxon>
        <taxon>Saprolegniales</taxon>
        <taxon>Verrucalvaceae</taxon>
        <taxon>Aphanomyces</taxon>
    </lineage>
</organism>